<dbReference type="InterPro" id="IPR011990">
    <property type="entry name" value="TPR-like_helical_dom_sf"/>
</dbReference>
<dbReference type="InterPro" id="IPR019734">
    <property type="entry name" value="TPR_rpt"/>
</dbReference>
<dbReference type="KEGG" id="kak:Kalk_11300"/>
<dbReference type="SUPFAM" id="SSF48452">
    <property type="entry name" value="TPR-like"/>
    <property type="match status" value="1"/>
</dbReference>
<gene>
    <name evidence="2" type="ORF">Kalk_11300</name>
</gene>
<sequence>MDLQIFDADELIALSQLDLSNNRVAEALEKVKSALERTGCPVVAKAFAAKIYAQLKLFEKAKPLFSSFLDEHPNAITERFQLGMVNLETTDYDKAIRIWNDILEIEPTHPPALYYSAIANLELDNREQAERHINVLLQSAPSENLYFGKAKELLDSVNSQSRQPLANTKEIYQ</sequence>
<dbReference type="AlphaFoldDB" id="A0A2K9LQ69"/>
<feature type="repeat" description="TPR" evidence="1">
    <location>
        <begin position="76"/>
        <end position="109"/>
    </location>
</feature>
<dbReference type="Proteomes" id="UP000235116">
    <property type="component" value="Chromosome"/>
</dbReference>
<name>A0A2K9LQ69_9GAMM</name>
<dbReference type="RefSeq" id="WP_101894353.1">
    <property type="nucleotide sequence ID" value="NZ_CP022684.1"/>
</dbReference>
<evidence type="ECO:0000313" key="2">
    <source>
        <dbReference type="EMBL" id="AUM12974.1"/>
    </source>
</evidence>
<dbReference type="OrthoDB" id="9814800at2"/>
<evidence type="ECO:0000256" key="1">
    <source>
        <dbReference type="PROSITE-ProRule" id="PRU00339"/>
    </source>
</evidence>
<protein>
    <submittedName>
        <fullName evidence="2">Uncharacterized protein</fullName>
    </submittedName>
</protein>
<proteinExistence type="predicted"/>
<dbReference type="PROSITE" id="PS50005">
    <property type="entry name" value="TPR"/>
    <property type="match status" value="1"/>
</dbReference>
<accession>A0A2K9LQ69</accession>
<dbReference type="EMBL" id="CP022684">
    <property type="protein sequence ID" value="AUM12974.1"/>
    <property type="molecule type" value="Genomic_DNA"/>
</dbReference>
<keyword evidence="1" id="KW-0802">TPR repeat</keyword>
<evidence type="ECO:0000313" key="3">
    <source>
        <dbReference type="Proteomes" id="UP000235116"/>
    </source>
</evidence>
<organism evidence="2 3">
    <name type="scientific">Ketobacter alkanivorans</name>
    <dbReference type="NCBI Taxonomy" id="1917421"/>
    <lineage>
        <taxon>Bacteria</taxon>
        <taxon>Pseudomonadati</taxon>
        <taxon>Pseudomonadota</taxon>
        <taxon>Gammaproteobacteria</taxon>
        <taxon>Pseudomonadales</taxon>
        <taxon>Ketobacteraceae</taxon>
        <taxon>Ketobacter</taxon>
    </lineage>
</organism>
<keyword evidence="3" id="KW-1185">Reference proteome</keyword>
<dbReference type="Gene3D" id="1.25.40.10">
    <property type="entry name" value="Tetratricopeptide repeat domain"/>
    <property type="match status" value="1"/>
</dbReference>
<reference evidence="3" key="1">
    <citation type="submission" date="2017-08" db="EMBL/GenBank/DDBJ databases">
        <title>Direct submision.</title>
        <authorList>
            <person name="Kim S.-J."/>
            <person name="Rhee S.-K."/>
        </authorList>
    </citation>
    <scope>NUCLEOTIDE SEQUENCE [LARGE SCALE GENOMIC DNA]</scope>
    <source>
        <strain evidence="3">GI5</strain>
    </source>
</reference>
<dbReference type="Pfam" id="PF14559">
    <property type="entry name" value="TPR_19"/>
    <property type="match status" value="1"/>
</dbReference>